<feature type="domain" description="CHK kinase-like" evidence="2">
    <location>
        <begin position="122"/>
        <end position="290"/>
    </location>
</feature>
<dbReference type="Proteomes" id="UP000466442">
    <property type="component" value="Unassembled WGS sequence"/>
</dbReference>
<proteinExistence type="predicted"/>
<dbReference type="InterPro" id="IPR004119">
    <property type="entry name" value="EcKL"/>
</dbReference>
<sequence>MIASAAPLCHTIQRYYDALGRVQVDVCNEDSVTEEKHYGSDISRVTCSLKDGQDERTVSVILKESTLDKMINEAIEENVHFTSELQMYLEVLPCMERLNQEAFSDCEPLWPHCLGYIEDTKIVLEDLKELGYKLTDRQAGLDYEHASLSIKTLAKFHALSMALVNNGTVSPKKFSKFVFGGDYSFMNDLSKNRFDTLLKAIKDTWSGEWKDVLERLRRLPSSAAEKVKEMRLQPCKWNVINHGDPWVNNIMFKYTKGTTRPESVSQLLRAKRNSFEEIDQFRFLIEQLDLKWLGSSRRSRHFKTEETHSKSEVKMLRVLRKDCAQKSTLCESIGCHHAKLMRYWVDLLFPSVPVASGSSAAKSFVVSGLSESSSSSCSDVQGVRQLKHPPPAESFSGDESETSKPGPSHEPRRLSKDDSVSSNSDSQQSSDEFYVYYYDSKTVENNGAGPSCSTKDEKKEEDEKPSTPSVPRPKDPWEIMFARAEGLHAHGHNREACILGVKLAEELLENPPNLMVELPPVLAKGKRKKQINPVSHQLSVMASDTLAKCGFLCTVLAENSEHFHLAFRVGLFGLEMPRPPATTKPLEVKLFNQESELVNLLKRIPLGSEELAVIRDRAELLRDNQLKTRGDALLPITLASYILDALTMPGRESKCQLLMPHLRLPSDEALGKVAASARTSSRFVDYQLSHYGSFGFDLHYFISTSLSSDILPSTEKLLLEYTQTLQEEMKRLGLKNIPTFLQVLDEMKRLEFFGLFTAVSITPIIIAPPELAPPKFNQDLPLEEIVSRNVERFRTEEYTRRIQIILRRAQHGGFFERMTG</sequence>
<dbReference type="SMART" id="SM00587">
    <property type="entry name" value="CHK"/>
    <property type="match status" value="1"/>
</dbReference>
<gene>
    <name evidence="3" type="ORF">GE061_017236</name>
</gene>
<feature type="region of interest" description="Disordered" evidence="1">
    <location>
        <begin position="446"/>
        <end position="476"/>
    </location>
</feature>
<protein>
    <recommendedName>
        <fullName evidence="2">CHK kinase-like domain-containing protein</fullName>
    </recommendedName>
</protein>
<dbReference type="Pfam" id="PF02958">
    <property type="entry name" value="EcKL"/>
    <property type="match status" value="2"/>
</dbReference>
<reference evidence="3" key="1">
    <citation type="journal article" date="2021" name="Mol. Ecol. Resour.">
        <title>Apolygus lucorum genome provides insights into omnivorousness and mesophyll feeding.</title>
        <authorList>
            <person name="Liu Y."/>
            <person name="Liu H."/>
            <person name="Wang H."/>
            <person name="Huang T."/>
            <person name="Liu B."/>
            <person name="Yang B."/>
            <person name="Yin L."/>
            <person name="Li B."/>
            <person name="Zhang Y."/>
            <person name="Zhang S."/>
            <person name="Jiang F."/>
            <person name="Zhang X."/>
            <person name="Ren Y."/>
            <person name="Wang B."/>
            <person name="Wang S."/>
            <person name="Lu Y."/>
            <person name="Wu K."/>
            <person name="Fan W."/>
            <person name="Wang G."/>
        </authorList>
    </citation>
    <scope>NUCLEOTIDE SEQUENCE</scope>
    <source>
        <strain evidence="3">12Hb</strain>
    </source>
</reference>
<dbReference type="InterPro" id="IPR015897">
    <property type="entry name" value="CHK_kinase-like"/>
</dbReference>
<dbReference type="EMBL" id="WIXP02000008">
    <property type="protein sequence ID" value="KAF6206011.1"/>
    <property type="molecule type" value="Genomic_DNA"/>
</dbReference>
<name>A0A8S9XCJ6_APOLU</name>
<feature type="region of interest" description="Disordered" evidence="1">
    <location>
        <begin position="371"/>
        <end position="428"/>
    </location>
</feature>
<accession>A0A8S9XCJ6</accession>
<dbReference type="InterPro" id="IPR011009">
    <property type="entry name" value="Kinase-like_dom_sf"/>
</dbReference>
<comment type="caution">
    <text evidence="3">The sequence shown here is derived from an EMBL/GenBank/DDBJ whole genome shotgun (WGS) entry which is preliminary data.</text>
</comment>
<dbReference type="SUPFAM" id="SSF56112">
    <property type="entry name" value="Protein kinase-like (PK-like)"/>
    <property type="match status" value="1"/>
</dbReference>
<feature type="compositionally biased region" description="Basic and acidic residues" evidence="1">
    <location>
        <begin position="407"/>
        <end position="419"/>
    </location>
</feature>
<evidence type="ECO:0000313" key="3">
    <source>
        <dbReference type="EMBL" id="KAF6206011.1"/>
    </source>
</evidence>
<evidence type="ECO:0000259" key="2">
    <source>
        <dbReference type="SMART" id="SM00587"/>
    </source>
</evidence>
<dbReference type="PANTHER" id="PTHR11012">
    <property type="entry name" value="PROTEIN KINASE-LIKE DOMAIN-CONTAINING"/>
    <property type="match status" value="1"/>
</dbReference>
<keyword evidence="4" id="KW-1185">Reference proteome</keyword>
<evidence type="ECO:0000256" key="1">
    <source>
        <dbReference type="SAM" id="MobiDB-lite"/>
    </source>
</evidence>
<organism evidence="3 4">
    <name type="scientific">Apolygus lucorum</name>
    <name type="common">Small green plant bug</name>
    <name type="synonym">Lygocoris lucorum</name>
    <dbReference type="NCBI Taxonomy" id="248454"/>
    <lineage>
        <taxon>Eukaryota</taxon>
        <taxon>Metazoa</taxon>
        <taxon>Ecdysozoa</taxon>
        <taxon>Arthropoda</taxon>
        <taxon>Hexapoda</taxon>
        <taxon>Insecta</taxon>
        <taxon>Pterygota</taxon>
        <taxon>Neoptera</taxon>
        <taxon>Paraneoptera</taxon>
        <taxon>Hemiptera</taxon>
        <taxon>Heteroptera</taxon>
        <taxon>Panheteroptera</taxon>
        <taxon>Cimicomorpha</taxon>
        <taxon>Miridae</taxon>
        <taxon>Mirini</taxon>
        <taxon>Apolygus</taxon>
    </lineage>
</organism>
<dbReference type="PANTHER" id="PTHR11012:SF56">
    <property type="entry name" value="CHK KINASE-LIKE DOMAIN-CONTAINING PROTEIN-RELATED"/>
    <property type="match status" value="1"/>
</dbReference>
<dbReference type="OrthoDB" id="6596851at2759"/>
<feature type="compositionally biased region" description="Low complexity" evidence="1">
    <location>
        <begin position="371"/>
        <end position="380"/>
    </location>
</feature>
<dbReference type="AlphaFoldDB" id="A0A8S9XCJ6"/>
<evidence type="ECO:0000313" key="4">
    <source>
        <dbReference type="Proteomes" id="UP000466442"/>
    </source>
</evidence>
<feature type="compositionally biased region" description="Basic and acidic residues" evidence="1">
    <location>
        <begin position="454"/>
        <end position="465"/>
    </location>
</feature>